<gene>
    <name evidence="2" type="ORF">U9M48_035012</name>
</gene>
<accession>A0AAQ3X7W8</accession>
<evidence type="ECO:0000313" key="3">
    <source>
        <dbReference type="Proteomes" id="UP001341281"/>
    </source>
</evidence>
<dbReference type="EMBL" id="CP144752">
    <property type="protein sequence ID" value="WVZ88495.1"/>
    <property type="molecule type" value="Genomic_DNA"/>
</dbReference>
<protein>
    <submittedName>
        <fullName evidence="2">Uncharacterized protein</fullName>
    </submittedName>
</protein>
<keyword evidence="3" id="KW-1185">Reference proteome</keyword>
<evidence type="ECO:0000313" key="2">
    <source>
        <dbReference type="EMBL" id="WVZ88495.1"/>
    </source>
</evidence>
<feature type="compositionally biased region" description="Basic and acidic residues" evidence="1">
    <location>
        <begin position="60"/>
        <end position="85"/>
    </location>
</feature>
<organism evidence="2 3">
    <name type="scientific">Paspalum notatum var. saurae</name>
    <dbReference type="NCBI Taxonomy" id="547442"/>
    <lineage>
        <taxon>Eukaryota</taxon>
        <taxon>Viridiplantae</taxon>
        <taxon>Streptophyta</taxon>
        <taxon>Embryophyta</taxon>
        <taxon>Tracheophyta</taxon>
        <taxon>Spermatophyta</taxon>
        <taxon>Magnoliopsida</taxon>
        <taxon>Liliopsida</taxon>
        <taxon>Poales</taxon>
        <taxon>Poaceae</taxon>
        <taxon>PACMAD clade</taxon>
        <taxon>Panicoideae</taxon>
        <taxon>Andropogonodae</taxon>
        <taxon>Paspaleae</taxon>
        <taxon>Paspalinae</taxon>
        <taxon>Paspalum</taxon>
    </lineage>
</organism>
<feature type="region of interest" description="Disordered" evidence="1">
    <location>
        <begin position="54"/>
        <end position="91"/>
    </location>
</feature>
<name>A0AAQ3X7W8_PASNO</name>
<dbReference type="Proteomes" id="UP001341281">
    <property type="component" value="Chromosome 08"/>
</dbReference>
<reference evidence="2 3" key="1">
    <citation type="submission" date="2024-02" db="EMBL/GenBank/DDBJ databases">
        <title>High-quality chromosome-scale genome assembly of Pensacola bahiagrass (Paspalum notatum Flugge var. saurae).</title>
        <authorList>
            <person name="Vega J.M."/>
            <person name="Podio M."/>
            <person name="Orjuela J."/>
            <person name="Siena L.A."/>
            <person name="Pessino S.C."/>
            <person name="Combes M.C."/>
            <person name="Mariac C."/>
            <person name="Albertini E."/>
            <person name="Pupilli F."/>
            <person name="Ortiz J.P.A."/>
            <person name="Leblanc O."/>
        </authorList>
    </citation>
    <scope>NUCLEOTIDE SEQUENCE [LARGE SCALE GENOMIC DNA]</scope>
    <source>
        <strain evidence="2">R1</strain>
        <tissue evidence="2">Leaf</tissue>
    </source>
</reference>
<sequence length="91" mass="10353">MRNTGKPSSPPCNAAAEKLVSLRLLAWRRVLSRPLAPPDQVVFKVAMMRTSISPSGLRVWGERPRREFHDTGRDEDQPRPPEHRVQVCNDP</sequence>
<evidence type="ECO:0000256" key="1">
    <source>
        <dbReference type="SAM" id="MobiDB-lite"/>
    </source>
</evidence>
<dbReference type="AlphaFoldDB" id="A0AAQ3X7W8"/>
<proteinExistence type="predicted"/>